<dbReference type="OrthoDB" id="5595695at2759"/>
<dbReference type="HOGENOM" id="CLU_580002_0_0_1"/>
<evidence type="ECO:0000256" key="1">
    <source>
        <dbReference type="SAM" id="MobiDB-lite"/>
    </source>
</evidence>
<name>M2Q706_CERS8</name>
<dbReference type="AlphaFoldDB" id="M2Q706"/>
<accession>M2Q706</accession>
<evidence type="ECO:0000313" key="2">
    <source>
        <dbReference type="EMBL" id="EMD32618.1"/>
    </source>
</evidence>
<organism evidence="2 3">
    <name type="scientific">Ceriporiopsis subvermispora (strain B)</name>
    <name type="common">White-rot fungus</name>
    <name type="synonym">Gelatoporia subvermispora</name>
    <dbReference type="NCBI Taxonomy" id="914234"/>
    <lineage>
        <taxon>Eukaryota</taxon>
        <taxon>Fungi</taxon>
        <taxon>Dikarya</taxon>
        <taxon>Basidiomycota</taxon>
        <taxon>Agaricomycotina</taxon>
        <taxon>Agaricomycetes</taxon>
        <taxon>Polyporales</taxon>
        <taxon>Gelatoporiaceae</taxon>
        <taxon>Gelatoporia</taxon>
    </lineage>
</organism>
<dbReference type="Proteomes" id="UP000016930">
    <property type="component" value="Unassembled WGS sequence"/>
</dbReference>
<feature type="region of interest" description="Disordered" evidence="1">
    <location>
        <begin position="339"/>
        <end position="379"/>
    </location>
</feature>
<protein>
    <submittedName>
        <fullName evidence="2">Uncharacterized protein</fullName>
    </submittedName>
</protein>
<sequence length="471" mass="53023">MAMTSQQDDEMRRLILPYIICIVRYPFFHAPDIHFDFPIPTIFASASPTALVTPHGFWPIYRHPEAVRERIIHYGLEIDISAPLLSLGARLLFLTLTQRTPWEALPTWPRDREEALARGSQDVDPTQADIAELNANWAMTLYDRSSWDWRSRLTSEEGVLEDDGIWRTDLKSSSSLWDNEWSRLTSCIDPTRIATNSGPVYIPGTLSGLWKGRSTESDIPILQDFIDSETFPETYATVAPATRGHWPIYMRLREHHCISPEVPIPPGGSETSYDDGLCNAWFPTDVALHESNGTVRVQSTSTGFASMYETFVASRSNSHNESTCTVCVNKRRIEEDEITRRIHAEPVTPSSTKSSDRSDVPSTSSPRKIPTQRTENDMEHVREYMNKGIEAGMDIDEVLESELRPHMRMNESDEESNSSRHSSNGDSLTDTVCSGIQDIIVTGELGDTSFIMVVCVPGMDLLPSFVNAIHQ</sequence>
<dbReference type="EMBL" id="KB445810">
    <property type="protein sequence ID" value="EMD32618.1"/>
    <property type="molecule type" value="Genomic_DNA"/>
</dbReference>
<reference evidence="2 3" key="1">
    <citation type="journal article" date="2012" name="Proc. Natl. Acad. Sci. U.S.A.">
        <title>Comparative genomics of Ceriporiopsis subvermispora and Phanerochaete chrysosporium provide insight into selective ligninolysis.</title>
        <authorList>
            <person name="Fernandez-Fueyo E."/>
            <person name="Ruiz-Duenas F.J."/>
            <person name="Ferreira P."/>
            <person name="Floudas D."/>
            <person name="Hibbett D.S."/>
            <person name="Canessa P."/>
            <person name="Larrondo L.F."/>
            <person name="James T.Y."/>
            <person name="Seelenfreund D."/>
            <person name="Lobos S."/>
            <person name="Polanco R."/>
            <person name="Tello M."/>
            <person name="Honda Y."/>
            <person name="Watanabe T."/>
            <person name="Watanabe T."/>
            <person name="Ryu J.S."/>
            <person name="Kubicek C.P."/>
            <person name="Schmoll M."/>
            <person name="Gaskell J."/>
            <person name="Hammel K.E."/>
            <person name="St John F.J."/>
            <person name="Vanden Wymelenberg A."/>
            <person name="Sabat G."/>
            <person name="Splinter BonDurant S."/>
            <person name="Syed K."/>
            <person name="Yadav J.S."/>
            <person name="Doddapaneni H."/>
            <person name="Subramanian V."/>
            <person name="Lavin J.L."/>
            <person name="Oguiza J.A."/>
            <person name="Perez G."/>
            <person name="Pisabarro A.G."/>
            <person name="Ramirez L."/>
            <person name="Santoyo F."/>
            <person name="Master E."/>
            <person name="Coutinho P.M."/>
            <person name="Henrissat B."/>
            <person name="Lombard V."/>
            <person name="Magnuson J.K."/>
            <person name="Kuees U."/>
            <person name="Hori C."/>
            <person name="Igarashi K."/>
            <person name="Samejima M."/>
            <person name="Held B.W."/>
            <person name="Barry K.W."/>
            <person name="LaButti K.M."/>
            <person name="Lapidus A."/>
            <person name="Lindquist E.A."/>
            <person name="Lucas S.M."/>
            <person name="Riley R."/>
            <person name="Salamov A.A."/>
            <person name="Hoffmeister D."/>
            <person name="Schwenk D."/>
            <person name="Hadar Y."/>
            <person name="Yarden O."/>
            <person name="de Vries R.P."/>
            <person name="Wiebenga A."/>
            <person name="Stenlid J."/>
            <person name="Eastwood D."/>
            <person name="Grigoriev I.V."/>
            <person name="Berka R.M."/>
            <person name="Blanchette R.A."/>
            <person name="Kersten P."/>
            <person name="Martinez A.T."/>
            <person name="Vicuna R."/>
            <person name="Cullen D."/>
        </authorList>
    </citation>
    <scope>NUCLEOTIDE SEQUENCE [LARGE SCALE GENOMIC DNA]</scope>
    <source>
        <strain evidence="2 3">B</strain>
    </source>
</reference>
<evidence type="ECO:0000313" key="3">
    <source>
        <dbReference type="Proteomes" id="UP000016930"/>
    </source>
</evidence>
<feature type="region of interest" description="Disordered" evidence="1">
    <location>
        <begin position="409"/>
        <end position="428"/>
    </location>
</feature>
<gene>
    <name evidence="2" type="ORF">CERSUDRAFT_99347</name>
</gene>
<keyword evidence="3" id="KW-1185">Reference proteome</keyword>
<dbReference type="STRING" id="914234.M2Q706"/>
<proteinExistence type="predicted"/>